<dbReference type="Proteomes" id="UP000294547">
    <property type="component" value="Unassembled WGS sequence"/>
</dbReference>
<reference evidence="1 2" key="1">
    <citation type="submission" date="2019-03" db="EMBL/GenBank/DDBJ databases">
        <title>Genomic Encyclopedia of Type Strains, Phase IV (KMG-IV): sequencing the most valuable type-strain genomes for metagenomic binning, comparative biology and taxonomic classification.</title>
        <authorList>
            <person name="Goeker M."/>
        </authorList>
    </citation>
    <scope>NUCLEOTIDE SEQUENCE [LARGE SCALE GENOMIC DNA]</scope>
    <source>
        <strain evidence="1 2">DSM 102969</strain>
    </source>
</reference>
<proteinExistence type="predicted"/>
<comment type="caution">
    <text evidence="1">The sequence shown here is derived from an EMBL/GenBank/DDBJ whole genome shotgun (WGS) entry which is preliminary data.</text>
</comment>
<dbReference type="AlphaFoldDB" id="A0A4R6RKI1"/>
<name>A0A4R6RKI1_9HYPH</name>
<evidence type="ECO:0000313" key="2">
    <source>
        <dbReference type="Proteomes" id="UP000294547"/>
    </source>
</evidence>
<accession>A0A4R6RKI1</accession>
<sequence length="29" mass="3520">MSRMRWKLEIGLTKNADRWVVTVRITFVI</sequence>
<gene>
    <name evidence="1" type="ORF">EDD54_1005</name>
</gene>
<protein>
    <submittedName>
        <fullName evidence="1">Uncharacterized protein</fullName>
    </submittedName>
</protein>
<dbReference type="EMBL" id="SNXY01000006">
    <property type="protein sequence ID" value="TDP87119.1"/>
    <property type="molecule type" value="Genomic_DNA"/>
</dbReference>
<keyword evidence="2" id="KW-1185">Reference proteome</keyword>
<evidence type="ECO:0000313" key="1">
    <source>
        <dbReference type="EMBL" id="TDP87119.1"/>
    </source>
</evidence>
<organism evidence="1 2">
    <name type="scientific">Oharaeibacter diazotrophicus</name>
    <dbReference type="NCBI Taxonomy" id="1920512"/>
    <lineage>
        <taxon>Bacteria</taxon>
        <taxon>Pseudomonadati</taxon>
        <taxon>Pseudomonadota</taxon>
        <taxon>Alphaproteobacteria</taxon>
        <taxon>Hyphomicrobiales</taxon>
        <taxon>Pleomorphomonadaceae</taxon>
        <taxon>Oharaeibacter</taxon>
    </lineage>
</organism>